<proteinExistence type="predicted"/>
<dbReference type="Proteomes" id="UP000249829">
    <property type="component" value="Unassembled WGS sequence"/>
</dbReference>
<dbReference type="EMBL" id="KZ825156">
    <property type="protein sequence ID" value="PYI17437.1"/>
    <property type="molecule type" value="Genomic_DNA"/>
</dbReference>
<reference evidence="2 3" key="1">
    <citation type="submission" date="2018-02" db="EMBL/GenBank/DDBJ databases">
        <title>The genomes of Aspergillus section Nigri reveals drivers in fungal speciation.</title>
        <authorList>
            <consortium name="DOE Joint Genome Institute"/>
            <person name="Vesth T.C."/>
            <person name="Nybo J."/>
            <person name="Theobald S."/>
            <person name="Brandl J."/>
            <person name="Frisvad J.C."/>
            <person name="Nielsen K.F."/>
            <person name="Lyhne E.K."/>
            <person name="Kogle M.E."/>
            <person name="Kuo A."/>
            <person name="Riley R."/>
            <person name="Clum A."/>
            <person name="Nolan M."/>
            <person name="Lipzen A."/>
            <person name="Salamov A."/>
            <person name="Henrissat B."/>
            <person name="Wiebenga A."/>
            <person name="De vries R.P."/>
            <person name="Grigoriev I.V."/>
            <person name="Mortensen U.H."/>
            <person name="Andersen M.R."/>
            <person name="Baker S.E."/>
        </authorList>
    </citation>
    <scope>NUCLEOTIDE SEQUENCE [LARGE SCALE GENOMIC DNA]</scope>
    <source>
        <strain evidence="2 3">CBS 115571</strain>
    </source>
</reference>
<gene>
    <name evidence="2" type="ORF">BO99DRAFT_434499</name>
</gene>
<evidence type="ECO:0000313" key="3">
    <source>
        <dbReference type="Proteomes" id="UP000249829"/>
    </source>
</evidence>
<sequence length="91" mass="9503">MAPPSNSNSPTPQAEPRAQSADSTPAISEKSTKPTGKILSAKPTTAQPTTQPATAQPRLDKGKQSSTWDNVGAEQVLSDIATSTSLFLFHP</sequence>
<evidence type="ECO:0000256" key="1">
    <source>
        <dbReference type="SAM" id="MobiDB-lite"/>
    </source>
</evidence>
<keyword evidence="3" id="KW-1185">Reference proteome</keyword>
<feature type="region of interest" description="Disordered" evidence="1">
    <location>
        <begin position="1"/>
        <end position="67"/>
    </location>
</feature>
<organism evidence="2 3">
    <name type="scientific">Aspergillus violaceofuscus (strain CBS 115571)</name>
    <dbReference type="NCBI Taxonomy" id="1450538"/>
    <lineage>
        <taxon>Eukaryota</taxon>
        <taxon>Fungi</taxon>
        <taxon>Dikarya</taxon>
        <taxon>Ascomycota</taxon>
        <taxon>Pezizomycotina</taxon>
        <taxon>Eurotiomycetes</taxon>
        <taxon>Eurotiomycetidae</taxon>
        <taxon>Eurotiales</taxon>
        <taxon>Aspergillaceae</taxon>
        <taxon>Aspergillus</taxon>
    </lineage>
</organism>
<accession>A0A2V5HZZ3</accession>
<name>A0A2V5HZZ3_ASPV1</name>
<evidence type="ECO:0000313" key="2">
    <source>
        <dbReference type="EMBL" id="PYI17437.1"/>
    </source>
</evidence>
<feature type="compositionally biased region" description="Polar residues" evidence="1">
    <location>
        <begin position="1"/>
        <end position="12"/>
    </location>
</feature>
<dbReference type="AlphaFoldDB" id="A0A2V5HZZ3"/>
<protein>
    <submittedName>
        <fullName evidence="2">Uncharacterized protein</fullName>
    </submittedName>
</protein>
<feature type="compositionally biased region" description="Low complexity" evidence="1">
    <location>
        <begin position="43"/>
        <end position="57"/>
    </location>
</feature>